<protein>
    <recommendedName>
        <fullName evidence="6">Cation/H+ exchanger transmembrane domain-containing protein</fullName>
    </recommendedName>
</protein>
<organism evidence="7 8">
    <name type="scientific">Rhynchophorus ferrugineus</name>
    <name type="common">Red palm weevil</name>
    <name type="synonym">Curculio ferrugineus</name>
    <dbReference type="NCBI Taxonomy" id="354439"/>
    <lineage>
        <taxon>Eukaryota</taxon>
        <taxon>Metazoa</taxon>
        <taxon>Ecdysozoa</taxon>
        <taxon>Arthropoda</taxon>
        <taxon>Hexapoda</taxon>
        <taxon>Insecta</taxon>
        <taxon>Pterygota</taxon>
        <taxon>Neoptera</taxon>
        <taxon>Endopterygota</taxon>
        <taxon>Coleoptera</taxon>
        <taxon>Polyphaga</taxon>
        <taxon>Cucujiformia</taxon>
        <taxon>Curculionidae</taxon>
        <taxon>Dryophthorinae</taxon>
        <taxon>Rhynchophorus</taxon>
    </lineage>
</organism>
<feature type="non-terminal residue" evidence="7">
    <location>
        <position position="1"/>
    </location>
</feature>
<sequence>MASALKFKVSDLKRYWKPIGILATLALVLCAVLFAGLLFGYQWLIGHKVDILVLLLLGAALGATDPIGVKGVLSSVKAPHHLMVKLEGGHVTVGHVLSHLFMEISIAVVIGFATGYTALWVLKQKHEME</sequence>
<evidence type="ECO:0000256" key="2">
    <source>
        <dbReference type="ARBA" id="ARBA00022692"/>
    </source>
</evidence>
<dbReference type="AlphaFoldDB" id="A0A834MDV1"/>
<evidence type="ECO:0000256" key="3">
    <source>
        <dbReference type="ARBA" id="ARBA00022989"/>
    </source>
</evidence>
<gene>
    <name evidence="7" type="ORF">GWI33_010798</name>
</gene>
<dbReference type="GO" id="GO:1902600">
    <property type="term" value="P:proton transmembrane transport"/>
    <property type="evidence" value="ECO:0007669"/>
    <property type="project" value="InterPro"/>
</dbReference>
<dbReference type="Proteomes" id="UP000625711">
    <property type="component" value="Unassembled WGS sequence"/>
</dbReference>
<feature type="domain" description="Cation/H+ exchanger transmembrane" evidence="6">
    <location>
        <begin position="3"/>
        <end position="88"/>
    </location>
</feature>
<feature type="transmembrane region" description="Helical" evidence="5">
    <location>
        <begin position="96"/>
        <end position="122"/>
    </location>
</feature>
<keyword evidence="8" id="KW-1185">Reference proteome</keyword>
<keyword evidence="2 5" id="KW-0812">Transmembrane</keyword>
<evidence type="ECO:0000259" key="6">
    <source>
        <dbReference type="Pfam" id="PF00999"/>
    </source>
</evidence>
<dbReference type="Pfam" id="PF00999">
    <property type="entry name" value="Na_H_Exchanger"/>
    <property type="match status" value="1"/>
</dbReference>
<dbReference type="InterPro" id="IPR006153">
    <property type="entry name" value="Cation/H_exchanger_TM"/>
</dbReference>
<reference evidence="7" key="1">
    <citation type="submission" date="2020-08" db="EMBL/GenBank/DDBJ databases">
        <title>Genome sequencing and assembly of the red palm weevil Rhynchophorus ferrugineus.</title>
        <authorList>
            <person name="Dias G.B."/>
            <person name="Bergman C.M."/>
            <person name="Manee M."/>
        </authorList>
    </citation>
    <scope>NUCLEOTIDE SEQUENCE</scope>
    <source>
        <strain evidence="7">AA-2017</strain>
        <tissue evidence="7">Whole larva</tissue>
    </source>
</reference>
<dbReference type="GO" id="GO:0016020">
    <property type="term" value="C:membrane"/>
    <property type="evidence" value="ECO:0007669"/>
    <property type="project" value="UniProtKB-SubCell"/>
</dbReference>
<feature type="transmembrane region" description="Helical" evidence="5">
    <location>
        <begin position="51"/>
        <end position="76"/>
    </location>
</feature>
<dbReference type="EMBL" id="JAACXV010008052">
    <property type="protein sequence ID" value="KAF7276225.1"/>
    <property type="molecule type" value="Genomic_DNA"/>
</dbReference>
<name>A0A834MDV1_RHYFE</name>
<keyword evidence="4 5" id="KW-0472">Membrane</keyword>
<feature type="transmembrane region" description="Helical" evidence="5">
    <location>
        <begin position="20"/>
        <end position="39"/>
    </location>
</feature>
<evidence type="ECO:0000313" key="8">
    <source>
        <dbReference type="Proteomes" id="UP000625711"/>
    </source>
</evidence>
<accession>A0A834MDV1</accession>
<keyword evidence="3 5" id="KW-1133">Transmembrane helix</keyword>
<comment type="subcellular location">
    <subcellularLocation>
        <location evidence="1">Membrane</location>
        <topology evidence="1">Multi-pass membrane protein</topology>
    </subcellularLocation>
</comment>
<proteinExistence type="predicted"/>
<dbReference type="GO" id="GO:0015297">
    <property type="term" value="F:antiporter activity"/>
    <property type="evidence" value="ECO:0007669"/>
    <property type="project" value="InterPro"/>
</dbReference>
<evidence type="ECO:0000313" key="7">
    <source>
        <dbReference type="EMBL" id="KAF7276225.1"/>
    </source>
</evidence>
<evidence type="ECO:0000256" key="1">
    <source>
        <dbReference type="ARBA" id="ARBA00004141"/>
    </source>
</evidence>
<comment type="caution">
    <text evidence="7">The sequence shown here is derived from an EMBL/GenBank/DDBJ whole genome shotgun (WGS) entry which is preliminary data.</text>
</comment>
<evidence type="ECO:0000256" key="4">
    <source>
        <dbReference type="ARBA" id="ARBA00023136"/>
    </source>
</evidence>
<evidence type="ECO:0000256" key="5">
    <source>
        <dbReference type="SAM" id="Phobius"/>
    </source>
</evidence>